<feature type="domain" description="S-adenosylmethionine-dependent methyltransferase" evidence="4">
    <location>
        <begin position="91"/>
        <end position="303"/>
    </location>
</feature>
<dbReference type="Pfam" id="PF10672">
    <property type="entry name" value="Methyltrans_SAM"/>
    <property type="match status" value="1"/>
</dbReference>
<dbReference type="PANTHER" id="PTHR43042">
    <property type="entry name" value="SAM-DEPENDENT METHYLTRANSFERASE"/>
    <property type="match status" value="1"/>
</dbReference>
<sequence length="338" mass="36834">MPATLAELLSNALDARSTLCAKLAEENTDAYRLFDGDTEGRPGLSVDRLGELVLVQTFDAPLDAEEEEGIARLYRERLQLDAVVYNAFSARHPGAGNALSGEQLAQAELPRVVHEMGVKYMVQGRHEERAPQLPLAMRAARRRLMALAPGKTVLSLFAHTCSVGVVAARAGAEFVLNVDASEAAIKVGRSNAKLNALPHRPRFMVSDLFAAMRQFAGIGQPRFVRGKRMPKFPEVEARQFDLVFLDPPRYAKNLFGVVDVVNDYPALFKPALLATAEGGTLICSNPAPEVDAEAWLAQLQRSALKAGREVREARWIVPEADFPAADGQPALKIVELSV</sequence>
<evidence type="ECO:0000259" key="4">
    <source>
        <dbReference type="Pfam" id="PF10672"/>
    </source>
</evidence>
<protein>
    <submittedName>
        <fullName evidence="5">Class I SAM-dependent rRNA methyltransferase</fullName>
    </submittedName>
</protein>
<keyword evidence="1 5" id="KW-0489">Methyltransferase</keyword>
<organism evidence="5 6">
    <name type="scientific">Crenobacter intestini</name>
    <dbReference type="NCBI Taxonomy" id="2563443"/>
    <lineage>
        <taxon>Bacteria</taxon>
        <taxon>Pseudomonadati</taxon>
        <taxon>Pseudomonadota</taxon>
        <taxon>Betaproteobacteria</taxon>
        <taxon>Neisseriales</taxon>
        <taxon>Neisseriaceae</taxon>
        <taxon>Crenobacter</taxon>
    </lineage>
</organism>
<evidence type="ECO:0000313" key="6">
    <source>
        <dbReference type="Proteomes" id="UP000308891"/>
    </source>
</evidence>
<dbReference type="Gene3D" id="3.40.50.150">
    <property type="entry name" value="Vaccinia Virus protein VP39"/>
    <property type="match status" value="1"/>
</dbReference>
<proteinExistence type="predicted"/>
<evidence type="ECO:0000313" key="5">
    <source>
        <dbReference type="EMBL" id="TIC80601.1"/>
    </source>
</evidence>
<dbReference type="InterPro" id="IPR029063">
    <property type="entry name" value="SAM-dependent_MTases_sf"/>
</dbReference>
<dbReference type="EMBL" id="STGJ01000013">
    <property type="protein sequence ID" value="TIC80601.1"/>
    <property type="molecule type" value="Genomic_DNA"/>
</dbReference>
<keyword evidence="2 5" id="KW-0808">Transferase</keyword>
<dbReference type="InterPro" id="IPR019614">
    <property type="entry name" value="SAM-dep_methyl-trfase"/>
</dbReference>
<comment type="caution">
    <text evidence="5">The sequence shown here is derived from an EMBL/GenBank/DDBJ whole genome shotgun (WGS) entry which is preliminary data.</text>
</comment>
<keyword evidence="3" id="KW-0949">S-adenosyl-L-methionine</keyword>
<name>A0A4T0UPZ0_9NEIS</name>
<dbReference type="Gene3D" id="3.30.750.80">
    <property type="entry name" value="RNA methyltransferase domain (HRMD) like"/>
    <property type="match status" value="1"/>
</dbReference>
<dbReference type="GO" id="GO:0032259">
    <property type="term" value="P:methylation"/>
    <property type="evidence" value="ECO:0007669"/>
    <property type="project" value="UniProtKB-KW"/>
</dbReference>
<dbReference type="SUPFAM" id="SSF53335">
    <property type="entry name" value="S-adenosyl-L-methionine-dependent methyltransferases"/>
    <property type="match status" value="1"/>
</dbReference>
<dbReference type="AlphaFoldDB" id="A0A4T0UPZ0"/>
<dbReference type="CDD" id="cd02440">
    <property type="entry name" value="AdoMet_MTases"/>
    <property type="match status" value="1"/>
</dbReference>
<evidence type="ECO:0000256" key="1">
    <source>
        <dbReference type="ARBA" id="ARBA00022603"/>
    </source>
</evidence>
<dbReference type="RefSeq" id="WP_136554502.1">
    <property type="nucleotide sequence ID" value="NZ_STGJ01000013.1"/>
</dbReference>
<accession>A0A4T0UPZ0</accession>
<evidence type="ECO:0000256" key="2">
    <source>
        <dbReference type="ARBA" id="ARBA00022679"/>
    </source>
</evidence>
<dbReference type="OrthoDB" id="9805492at2"/>
<evidence type="ECO:0000256" key="3">
    <source>
        <dbReference type="ARBA" id="ARBA00022691"/>
    </source>
</evidence>
<dbReference type="GO" id="GO:0008168">
    <property type="term" value="F:methyltransferase activity"/>
    <property type="evidence" value="ECO:0007669"/>
    <property type="project" value="UniProtKB-KW"/>
</dbReference>
<dbReference type="Proteomes" id="UP000308891">
    <property type="component" value="Unassembled WGS sequence"/>
</dbReference>
<reference evidence="5 6" key="1">
    <citation type="submission" date="2019-04" db="EMBL/GenBank/DDBJ databases">
        <title>Crenobacter sp. nov.</title>
        <authorList>
            <person name="Shi S."/>
        </authorList>
    </citation>
    <scope>NUCLEOTIDE SEQUENCE [LARGE SCALE GENOMIC DNA]</scope>
    <source>
        <strain evidence="5 6">GY 70310</strain>
    </source>
</reference>
<dbReference type="PANTHER" id="PTHR43042:SF3">
    <property type="entry name" value="RIBOSOMAL RNA LARGE SUBUNIT METHYLTRANSFERASE YWBD-RELATED"/>
    <property type="match status" value="1"/>
</dbReference>
<gene>
    <name evidence="5" type="ORF">E5K04_12275</name>
</gene>
<keyword evidence="6" id="KW-1185">Reference proteome</keyword>